<dbReference type="PANTHER" id="PTHR11579:SF0">
    <property type="entry name" value="PROTEIN-L-ISOASPARTATE(D-ASPARTATE) O-METHYLTRANSFERASE"/>
    <property type="match status" value="1"/>
</dbReference>
<evidence type="ECO:0000313" key="12">
    <source>
        <dbReference type="EMBL" id="OPC76452.1"/>
    </source>
</evidence>
<organism evidence="12 13">
    <name type="scientific">Embleya scabrispora</name>
    <dbReference type="NCBI Taxonomy" id="159449"/>
    <lineage>
        <taxon>Bacteria</taxon>
        <taxon>Bacillati</taxon>
        <taxon>Actinomycetota</taxon>
        <taxon>Actinomycetes</taxon>
        <taxon>Kitasatosporales</taxon>
        <taxon>Streptomycetaceae</taxon>
        <taxon>Embleya</taxon>
    </lineage>
</organism>
<dbReference type="GO" id="GO:0005737">
    <property type="term" value="C:cytoplasm"/>
    <property type="evidence" value="ECO:0007669"/>
    <property type="project" value="UniProtKB-SubCell"/>
</dbReference>
<evidence type="ECO:0000256" key="1">
    <source>
        <dbReference type="ARBA" id="ARBA00004496"/>
    </source>
</evidence>
<keyword evidence="6" id="KW-0489">Methyltransferase</keyword>
<keyword evidence="8" id="KW-0949">S-adenosyl-L-methionine</keyword>
<evidence type="ECO:0000256" key="2">
    <source>
        <dbReference type="ARBA" id="ARBA00005369"/>
    </source>
</evidence>
<dbReference type="GO" id="GO:0004719">
    <property type="term" value="F:protein-L-isoaspartate (D-aspartate) O-methyltransferase activity"/>
    <property type="evidence" value="ECO:0007669"/>
    <property type="project" value="UniProtKB-EC"/>
</dbReference>
<evidence type="ECO:0000256" key="5">
    <source>
        <dbReference type="ARBA" id="ARBA00022490"/>
    </source>
</evidence>
<comment type="caution">
    <text evidence="12">The sequence shown here is derived from an EMBL/GenBank/DDBJ whole genome shotgun (WGS) entry which is preliminary data.</text>
</comment>
<reference evidence="12 13" key="1">
    <citation type="submission" date="2017-03" db="EMBL/GenBank/DDBJ databases">
        <title>Draft genome sequence of Streptomyces scabrisporus NF3, endophyte isolated from Amphipterygium adstringens.</title>
        <authorList>
            <person name="Vazquez M."/>
            <person name="Ceapa C.D."/>
            <person name="Rodriguez Luna D."/>
            <person name="Sanchez Esquivel S."/>
        </authorList>
    </citation>
    <scope>NUCLEOTIDE SEQUENCE [LARGE SCALE GENOMIC DNA]</scope>
    <source>
        <strain evidence="12 13">NF3</strain>
    </source>
</reference>
<evidence type="ECO:0000256" key="8">
    <source>
        <dbReference type="ARBA" id="ARBA00022691"/>
    </source>
</evidence>
<evidence type="ECO:0000256" key="3">
    <source>
        <dbReference type="ARBA" id="ARBA00011890"/>
    </source>
</evidence>
<keyword evidence="13" id="KW-1185">Reference proteome</keyword>
<evidence type="ECO:0000256" key="10">
    <source>
        <dbReference type="ARBA" id="ARBA00031323"/>
    </source>
</evidence>
<keyword evidence="7" id="KW-0808">Transferase</keyword>
<dbReference type="SUPFAM" id="SSF53335">
    <property type="entry name" value="S-adenosyl-L-methionine-dependent methyltransferases"/>
    <property type="match status" value="1"/>
</dbReference>
<dbReference type="eggNOG" id="COG2518">
    <property type="taxonomic scope" value="Bacteria"/>
</dbReference>
<proteinExistence type="inferred from homology"/>
<dbReference type="GO" id="GO:0032259">
    <property type="term" value="P:methylation"/>
    <property type="evidence" value="ECO:0007669"/>
    <property type="project" value="UniProtKB-KW"/>
</dbReference>
<dbReference type="Pfam" id="PF01135">
    <property type="entry name" value="PCMT"/>
    <property type="match status" value="1"/>
</dbReference>
<dbReference type="PANTHER" id="PTHR11579">
    <property type="entry name" value="PROTEIN-L-ISOASPARTATE O-METHYLTRANSFERASE"/>
    <property type="match status" value="1"/>
</dbReference>
<name>A0A1T3NI10_9ACTN</name>
<gene>
    <name evidence="12" type="ORF">B4N89_47235</name>
</gene>
<dbReference type="InterPro" id="IPR000682">
    <property type="entry name" value="PCMT"/>
</dbReference>
<dbReference type="EMBL" id="MWQN01000007">
    <property type="protein sequence ID" value="OPC76452.1"/>
    <property type="molecule type" value="Genomic_DNA"/>
</dbReference>
<protein>
    <recommendedName>
        <fullName evidence="4">Protein-L-isoaspartate O-methyltransferase</fullName>
        <ecNumber evidence="3">2.1.1.77</ecNumber>
    </recommendedName>
    <alternativeName>
        <fullName evidence="11">L-isoaspartyl protein carboxyl methyltransferase</fullName>
    </alternativeName>
    <alternativeName>
        <fullName evidence="9">Protein L-isoaspartyl methyltransferase</fullName>
    </alternativeName>
    <alternativeName>
        <fullName evidence="10">Protein-beta-aspartate methyltransferase</fullName>
    </alternativeName>
</protein>
<evidence type="ECO:0000256" key="11">
    <source>
        <dbReference type="ARBA" id="ARBA00031350"/>
    </source>
</evidence>
<evidence type="ECO:0000313" key="13">
    <source>
        <dbReference type="Proteomes" id="UP000190037"/>
    </source>
</evidence>
<dbReference type="EC" id="2.1.1.77" evidence="3"/>
<dbReference type="STRING" id="159449.B4N89_47235"/>
<sequence>MLEGVYERAAPVHFRRALRRVELVLMVDDQSSASDRLVGAQRRPADMLDALDPVPGARTLEIGTGSGYNTALLCRLVGADHVTTVDHTPHLVDTARERLETAGFTPDVVLADGTTGWAPNAP</sequence>
<dbReference type="Proteomes" id="UP000190037">
    <property type="component" value="Unassembled WGS sequence"/>
</dbReference>
<comment type="similarity">
    <text evidence="2">Belongs to the methyltransferase superfamily. L-isoaspartyl/D-aspartyl protein methyltransferase family.</text>
</comment>
<accession>A0A1T3NI10</accession>
<keyword evidence="5" id="KW-0963">Cytoplasm</keyword>
<evidence type="ECO:0000256" key="7">
    <source>
        <dbReference type="ARBA" id="ARBA00022679"/>
    </source>
</evidence>
<evidence type="ECO:0000256" key="6">
    <source>
        <dbReference type="ARBA" id="ARBA00022603"/>
    </source>
</evidence>
<dbReference type="AlphaFoldDB" id="A0A1T3NI10"/>
<evidence type="ECO:0000256" key="4">
    <source>
        <dbReference type="ARBA" id="ARBA00013346"/>
    </source>
</evidence>
<dbReference type="Gene3D" id="3.40.50.150">
    <property type="entry name" value="Vaccinia Virus protein VP39"/>
    <property type="match status" value="1"/>
</dbReference>
<comment type="subcellular location">
    <subcellularLocation>
        <location evidence="1">Cytoplasm</location>
    </subcellularLocation>
</comment>
<dbReference type="InterPro" id="IPR029063">
    <property type="entry name" value="SAM-dependent_MTases_sf"/>
</dbReference>
<evidence type="ECO:0000256" key="9">
    <source>
        <dbReference type="ARBA" id="ARBA00030757"/>
    </source>
</evidence>